<accession>A0A9E7MQI5</accession>
<dbReference type="Proteomes" id="UP001056685">
    <property type="component" value="Segment"/>
</dbReference>
<feature type="region of interest" description="Disordered" evidence="1">
    <location>
        <begin position="140"/>
        <end position="165"/>
    </location>
</feature>
<sequence length="165" mass="16663">MRMKILAGAAAALVMLAGAAHAQDRSIGEDAPWRFGTANDRVAKQNSLQLFELNKAGYFDQLQAGNPAAVAGAGGLLGGSAANTNNVFQFIDQSVTHNNCSASAVGASLTCSGSSNQVNNNQTSTGNTQDATTTIRDNTVTSQGNQTNTNTGSGSQTNGQPGGAA</sequence>
<evidence type="ECO:0000313" key="3">
    <source>
        <dbReference type="Proteomes" id="UP001056685"/>
    </source>
</evidence>
<name>A0A9E7MQI5_9CAUD</name>
<reference evidence="2" key="1">
    <citation type="submission" date="2022-05" db="EMBL/GenBank/DDBJ databases">
        <authorList>
            <person name="Friedrich I."/>
            <person name="Poehlein A."/>
            <person name="Schneider D."/>
            <person name="Hertel R."/>
            <person name="Daniel R."/>
        </authorList>
    </citation>
    <scope>NUCLEOTIDE SEQUENCE</scope>
</reference>
<gene>
    <name evidence="2" type="ORF">KABACHOK_01660</name>
</gene>
<keyword evidence="3" id="KW-1185">Reference proteome</keyword>
<dbReference type="EMBL" id="ON529852">
    <property type="protein sequence ID" value="USN14002.1"/>
    <property type="molecule type" value="Genomic_DNA"/>
</dbReference>
<protein>
    <submittedName>
        <fullName evidence="2">Uncharacterized protein</fullName>
    </submittedName>
</protein>
<organism evidence="2 3">
    <name type="scientific">Brevundimonas phage vB_BpoS-Kabachok</name>
    <dbReference type="NCBI Taxonomy" id="2948600"/>
    <lineage>
        <taxon>Viruses</taxon>
        <taxon>Duplodnaviria</taxon>
        <taxon>Heunggongvirae</taxon>
        <taxon>Uroviricota</taxon>
        <taxon>Caudoviricetes</taxon>
        <taxon>Jeanschmidtviridae</taxon>
        <taxon>Marchewkavirus</taxon>
        <taxon>Marchewkavirus kabachok</taxon>
    </lineage>
</organism>
<evidence type="ECO:0000256" key="1">
    <source>
        <dbReference type="SAM" id="MobiDB-lite"/>
    </source>
</evidence>
<evidence type="ECO:0000313" key="2">
    <source>
        <dbReference type="EMBL" id="USN14002.1"/>
    </source>
</evidence>
<proteinExistence type="predicted"/>
<feature type="compositionally biased region" description="Low complexity" evidence="1">
    <location>
        <begin position="141"/>
        <end position="159"/>
    </location>
</feature>